<dbReference type="OrthoDB" id="9809531at2"/>
<gene>
    <name evidence="1" type="ORF">SAMN04488563_1362</name>
</gene>
<dbReference type="PANTHER" id="PTHR11669:SF8">
    <property type="entry name" value="DNA POLYMERASE III SUBUNIT DELTA"/>
    <property type="match status" value="1"/>
</dbReference>
<accession>A0A1H2I122</accession>
<proteinExistence type="predicted"/>
<evidence type="ECO:0000313" key="2">
    <source>
        <dbReference type="Proteomes" id="UP000182977"/>
    </source>
</evidence>
<dbReference type="PANTHER" id="PTHR11669">
    <property type="entry name" value="REPLICATION FACTOR C / DNA POLYMERASE III GAMMA-TAU SUBUNIT"/>
    <property type="match status" value="1"/>
</dbReference>
<dbReference type="RefSeq" id="WP_046766843.1">
    <property type="nucleotide sequence ID" value="NZ_KQ061220.1"/>
</dbReference>
<dbReference type="InterPro" id="IPR050238">
    <property type="entry name" value="DNA_Rep/Repair_Clamp_Loader"/>
</dbReference>
<dbReference type="GO" id="GO:0006261">
    <property type="term" value="P:DNA-templated DNA replication"/>
    <property type="evidence" value="ECO:0007669"/>
    <property type="project" value="TreeGrafter"/>
</dbReference>
<organism evidence="1 2">
    <name type="scientific">Jiangella alkaliphila</name>
    <dbReference type="NCBI Taxonomy" id="419479"/>
    <lineage>
        <taxon>Bacteria</taxon>
        <taxon>Bacillati</taxon>
        <taxon>Actinomycetota</taxon>
        <taxon>Actinomycetes</taxon>
        <taxon>Jiangellales</taxon>
        <taxon>Jiangellaceae</taxon>
        <taxon>Jiangella</taxon>
    </lineage>
</organism>
<dbReference type="AlphaFoldDB" id="A0A1H2I122"/>
<keyword evidence="2" id="KW-1185">Reference proteome</keyword>
<sequence length="385" mass="41735">MTVWDTVVGQTMVPALQRTVADAAAYLDGGPRGAMTHAWLFTGPPGSGRSVVARAFAAALQCPNGGCGQCSECADVRARTHPDVASLVTQGLNIRISQVRELVPRAALRPARGRWQVIVVEDADRLGEDAADALLLSVEEPPPRTVWMLCAPTAEDIVPTIRSRCRVVNLRTPPYADVAQHLVATAGVEQELAEFAARASQGHVGRARALATDADVRARRAEVLRLPFDLADIRQCLDAAANLVEAAKADAEKHCDALDEREVEELRKALGAGSTGRKPRNMEAAVKELEREQKLRRTRVQRDSIDRALVDVLALYRDVIMLQLGVRTELVNEEMRPSIDRLARAGGPAATLRRMEAVVAAREALQANALPLLQLESMALALREG</sequence>
<dbReference type="NCBIfam" id="NF005926">
    <property type="entry name" value="PRK07940.1"/>
    <property type="match status" value="1"/>
</dbReference>
<dbReference type="STRING" id="419479.SAMN04488563_1362"/>
<dbReference type="Pfam" id="PF13177">
    <property type="entry name" value="DNA_pol3_delta2"/>
    <property type="match status" value="1"/>
</dbReference>
<dbReference type="Proteomes" id="UP000182977">
    <property type="component" value="Chromosome I"/>
</dbReference>
<dbReference type="InterPro" id="IPR027417">
    <property type="entry name" value="P-loop_NTPase"/>
</dbReference>
<dbReference type="Gene3D" id="3.40.50.300">
    <property type="entry name" value="P-loop containing nucleotide triphosphate hydrolases"/>
    <property type="match status" value="1"/>
</dbReference>
<evidence type="ECO:0000313" key="1">
    <source>
        <dbReference type="EMBL" id="SDU37655.1"/>
    </source>
</evidence>
<reference evidence="2" key="1">
    <citation type="submission" date="2016-10" db="EMBL/GenBank/DDBJ databases">
        <authorList>
            <person name="Varghese N."/>
            <person name="Submissions S."/>
        </authorList>
    </citation>
    <scope>NUCLEOTIDE SEQUENCE [LARGE SCALE GENOMIC DNA]</scope>
    <source>
        <strain evidence="2">DSM 45079</strain>
    </source>
</reference>
<dbReference type="SUPFAM" id="SSF52540">
    <property type="entry name" value="P-loop containing nucleoside triphosphate hydrolases"/>
    <property type="match status" value="1"/>
</dbReference>
<dbReference type="EMBL" id="LT629791">
    <property type="protein sequence ID" value="SDU37655.1"/>
    <property type="molecule type" value="Genomic_DNA"/>
</dbReference>
<name>A0A1H2I122_9ACTN</name>
<protein>
    <submittedName>
        <fullName evidence="1">DNA polymerase-3 subunit delta</fullName>
    </submittedName>
</protein>